<dbReference type="PANTHER" id="PTHR10889">
    <property type="entry name" value="DEOXYRIBOSE-PHOSPHATE ALDOLASE"/>
    <property type="match status" value="1"/>
</dbReference>
<evidence type="ECO:0000313" key="8">
    <source>
        <dbReference type="Proteomes" id="UP000016887"/>
    </source>
</evidence>
<dbReference type="AlphaFoldDB" id="U3TG73"/>
<dbReference type="GO" id="GO:0005737">
    <property type="term" value="C:cytoplasm"/>
    <property type="evidence" value="ECO:0007669"/>
    <property type="project" value="UniProtKB-SubCell"/>
</dbReference>
<evidence type="ECO:0000256" key="1">
    <source>
        <dbReference type="ARBA" id="ARBA00010936"/>
    </source>
</evidence>
<reference evidence="7 8" key="1">
    <citation type="journal article" date="2013" name="Appl. Environ. Microbiol.">
        <title>Variation of the Virus-Related Elements within Syntenic Genomes of the Hyperthermophilic Archaeon Aeropyrum.</title>
        <authorList>
            <person name="Daifuku T."/>
            <person name="Yoshida T."/>
            <person name="Kitamura T."/>
            <person name="Kawaichi S."/>
            <person name="Inoue T."/>
            <person name="Nomura K."/>
            <person name="Yoshida Y."/>
            <person name="Kuno S."/>
            <person name="Sako Y."/>
        </authorList>
    </citation>
    <scope>NUCLEOTIDE SEQUENCE [LARGE SCALE GENOMIC DNA]</scope>
    <source>
        <strain evidence="7 8">SY1</strain>
    </source>
</reference>
<dbReference type="EC" id="4.1.2.4" evidence="6"/>
<evidence type="ECO:0000256" key="6">
    <source>
        <dbReference type="HAMAP-Rule" id="MF_00114"/>
    </source>
</evidence>
<comment type="pathway">
    <text evidence="6">Carbohydrate degradation; 2-deoxy-D-ribose 1-phosphate degradation; D-glyceraldehyde 3-phosphate and acetaldehyde from 2-deoxy-alpha-D-ribose 1-phosphate: step 2/2.</text>
</comment>
<keyword evidence="4 6" id="KW-0704">Schiff base</keyword>
<dbReference type="HAMAP" id="MF_00114">
    <property type="entry name" value="DeoC_type1"/>
    <property type="match status" value="1"/>
</dbReference>
<accession>U3TG73</accession>
<evidence type="ECO:0000256" key="2">
    <source>
        <dbReference type="ARBA" id="ARBA00022490"/>
    </source>
</evidence>
<dbReference type="PIRSF" id="PIRSF001357">
    <property type="entry name" value="DeoC"/>
    <property type="match status" value="1"/>
</dbReference>
<sequence length="235" mass="24579">MPSAREILQQGLERIGGPEDLAARIDSTLLNPKATEADAEDLVKKAAEHGFRCAVLTPAHSIRVSKLAEKLGVKLCSVIGFPLGQTLLEAKLVEAQAVLEAGVKELDVVPNFSLGPDGVYREVSDIVRLAKGYGALVKVILEAPLWDDDKLSLLVDSSRRAGADVVKTSTGVYTKGGDPLTVYRLARLAKPIGLGVKASGGIKTGIDAILAVGAGADIIGTSSAERVLESFKSLA</sequence>
<dbReference type="OrthoDB" id="31145at2157"/>
<evidence type="ECO:0000256" key="3">
    <source>
        <dbReference type="ARBA" id="ARBA00023239"/>
    </source>
</evidence>
<feature type="active site" description="Schiff-base intermediate with acetaldehyde" evidence="6">
    <location>
        <position position="167"/>
    </location>
</feature>
<dbReference type="UniPathway" id="UPA00002">
    <property type="reaction ID" value="UER00468"/>
</dbReference>
<dbReference type="InterPro" id="IPR013785">
    <property type="entry name" value="Aldolase_TIM"/>
</dbReference>
<dbReference type="eggNOG" id="arCOG04320">
    <property type="taxonomic scope" value="Archaea"/>
</dbReference>
<keyword evidence="3 6" id="KW-0456">Lyase</keyword>
<keyword evidence="8" id="KW-1185">Reference proteome</keyword>
<dbReference type="InterPro" id="IPR028581">
    <property type="entry name" value="DeoC_typeI"/>
</dbReference>
<evidence type="ECO:0000256" key="4">
    <source>
        <dbReference type="ARBA" id="ARBA00023270"/>
    </source>
</evidence>
<organism evidence="7 8">
    <name type="scientific">Aeropyrum camini SY1 = JCM 12091</name>
    <dbReference type="NCBI Taxonomy" id="1198449"/>
    <lineage>
        <taxon>Archaea</taxon>
        <taxon>Thermoproteota</taxon>
        <taxon>Thermoprotei</taxon>
        <taxon>Desulfurococcales</taxon>
        <taxon>Desulfurococcaceae</taxon>
        <taxon>Aeropyrum</taxon>
    </lineage>
</organism>
<dbReference type="SUPFAM" id="SSF51569">
    <property type="entry name" value="Aldolase"/>
    <property type="match status" value="1"/>
</dbReference>
<comment type="subcellular location">
    <subcellularLocation>
        <location evidence="6">Cytoplasm</location>
    </subcellularLocation>
</comment>
<dbReference type="GO" id="GO:0016052">
    <property type="term" value="P:carbohydrate catabolic process"/>
    <property type="evidence" value="ECO:0007669"/>
    <property type="project" value="TreeGrafter"/>
</dbReference>
<dbReference type="Pfam" id="PF01791">
    <property type="entry name" value="DeoC"/>
    <property type="match status" value="1"/>
</dbReference>
<dbReference type="Gene3D" id="3.20.20.70">
    <property type="entry name" value="Aldolase class I"/>
    <property type="match status" value="1"/>
</dbReference>
<keyword evidence="2 6" id="KW-0963">Cytoplasm</keyword>
<dbReference type="RefSeq" id="WP_022542264.1">
    <property type="nucleotide sequence ID" value="NC_022521.1"/>
</dbReference>
<gene>
    <name evidence="6 7" type="primary">deoC</name>
    <name evidence="7" type="ORF">ACAM_1529</name>
</gene>
<name>U3TG73_9CREN</name>
<comment type="catalytic activity">
    <reaction evidence="5 6">
        <text>2-deoxy-D-ribose 5-phosphate = D-glyceraldehyde 3-phosphate + acetaldehyde</text>
        <dbReference type="Rhea" id="RHEA:12821"/>
        <dbReference type="ChEBI" id="CHEBI:15343"/>
        <dbReference type="ChEBI" id="CHEBI:59776"/>
        <dbReference type="ChEBI" id="CHEBI:62877"/>
        <dbReference type="EC" id="4.1.2.4"/>
    </reaction>
</comment>
<dbReference type="GO" id="GO:0009264">
    <property type="term" value="P:deoxyribonucleotide catabolic process"/>
    <property type="evidence" value="ECO:0007669"/>
    <property type="project" value="UniProtKB-UniRule"/>
</dbReference>
<feature type="active site" description="Proton donor/acceptor" evidence="6">
    <location>
        <position position="107"/>
    </location>
</feature>
<dbReference type="SMART" id="SM01133">
    <property type="entry name" value="DeoC"/>
    <property type="match status" value="1"/>
</dbReference>
<dbReference type="GO" id="GO:0006018">
    <property type="term" value="P:2-deoxyribose 1-phosphate catabolic process"/>
    <property type="evidence" value="ECO:0007669"/>
    <property type="project" value="UniProtKB-UniRule"/>
</dbReference>
<dbReference type="GeneID" id="17110732"/>
<feature type="active site" description="Proton donor/acceptor" evidence="6">
    <location>
        <position position="197"/>
    </location>
</feature>
<comment type="function">
    <text evidence="6">Catalyzes a reversible aldol reaction between acetaldehyde and D-glyceraldehyde 3-phosphate to generate 2-deoxy-D-ribose 5-phosphate.</text>
</comment>
<dbReference type="STRING" id="1198449.ACAM_1529"/>
<comment type="similarity">
    <text evidence="1 6">Belongs to the DeoC/FbaB aldolase family. DeoC type 1 subfamily.</text>
</comment>
<dbReference type="InterPro" id="IPR011343">
    <property type="entry name" value="DeoC"/>
</dbReference>
<dbReference type="KEGG" id="acj:ACAM_1529"/>
<dbReference type="Proteomes" id="UP000016887">
    <property type="component" value="Chromosome"/>
</dbReference>
<dbReference type="InterPro" id="IPR002915">
    <property type="entry name" value="DeoC/FbaB/LacD_aldolase"/>
</dbReference>
<dbReference type="NCBIfam" id="TIGR00126">
    <property type="entry name" value="deoC"/>
    <property type="match status" value="1"/>
</dbReference>
<dbReference type="PANTHER" id="PTHR10889:SF1">
    <property type="entry name" value="DEOXYRIBOSE-PHOSPHATE ALDOLASE"/>
    <property type="match status" value="1"/>
</dbReference>
<protein>
    <recommendedName>
        <fullName evidence="6">Deoxyribose-phosphate aldolase</fullName>
        <shortName evidence="6">DERA</shortName>
        <ecNumber evidence="6">4.1.2.4</ecNumber>
    </recommendedName>
    <alternativeName>
        <fullName evidence="6">2-deoxy-D-ribose 5-phosphate aldolase</fullName>
    </alternativeName>
    <alternativeName>
        <fullName evidence="6">Phosphodeoxyriboaldolase</fullName>
        <shortName evidence="6">Deoxyriboaldolase</shortName>
    </alternativeName>
</protein>
<evidence type="ECO:0000313" key="7">
    <source>
        <dbReference type="EMBL" id="BAN90998.1"/>
    </source>
</evidence>
<dbReference type="PATRIC" id="fig|1198449.6.peg.1547"/>
<dbReference type="GO" id="GO:0004139">
    <property type="term" value="F:deoxyribose-phosphate aldolase activity"/>
    <property type="evidence" value="ECO:0007669"/>
    <property type="project" value="UniProtKB-UniRule"/>
</dbReference>
<proteinExistence type="inferred from homology"/>
<dbReference type="EMBL" id="AP012489">
    <property type="protein sequence ID" value="BAN90998.1"/>
    <property type="molecule type" value="Genomic_DNA"/>
</dbReference>
<evidence type="ECO:0000256" key="5">
    <source>
        <dbReference type="ARBA" id="ARBA00048791"/>
    </source>
</evidence>